<keyword evidence="8" id="KW-1185">Reference proteome</keyword>
<dbReference type="InterPro" id="IPR012340">
    <property type="entry name" value="NA-bd_OB-fold"/>
</dbReference>
<reference evidence="7 8" key="1">
    <citation type="submission" date="2023-05" db="EMBL/GenBank/DDBJ databases">
        <title>Chelatococcus sp. nov., a moderately thermophilic bacterium isolated from hot spring microbial mat.</title>
        <authorList>
            <person name="Hu C.-J."/>
            <person name="Li W.-J."/>
        </authorList>
    </citation>
    <scope>NUCLEOTIDE SEQUENCE [LARGE SCALE GENOMIC DNA]</scope>
    <source>
        <strain evidence="7 8">SYSU G07232</strain>
    </source>
</reference>
<feature type="transmembrane region" description="Helical" evidence="5">
    <location>
        <begin position="12"/>
        <end position="36"/>
    </location>
</feature>
<evidence type="ECO:0000259" key="6">
    <source>
        <dbReference type="Pfam" id="PF01957"/>
    </source>
</evidence>
<sequence>MITWLLHEHGPWMWIVLGLALMGLELLAPGVFFLWLGLAAVVTGVLDALLDLSWQASALLFAVLAAASVGLGRILTRRRGEEGADQPFLNRRGAALVGETFTLDAPIEKGEGRLRVGDSVWRIVGPDCPAGATVRVLRIDGATLVVERA</sequence>
<dbReference type="InterPro" id="IPR052165">
    <property type="entry name" value="Membrane_assoc_protease"/>
</dbReference>
<feature type="domain" description="NfeD-like C-terminal" evidence="6">
    <location>
        <begin position="94"/>
        <end position="148"/>
    </location>
</feature>
<evidence type="ECO:0000256" key="4">
    <source>
        <dbReference type="ARBA" id="ARBA00023136"/>
    </source>
</evidence>
<gene>
    <name evidence="7" type="ORF">QNA08_08755</name>
</gene>
<dbReference type="InterPro" id="IPR002810">
    <property type="entry name" value="NfeD-like_C"/>
</dbReference>
<evidence type="ECO:0000313" key="7">
    <source>
        <dbReference type="EMBL" id="MDJ1158320.1"/>
    </source>
</evidence>
<accession>A0ABT7AGW9</accession>
<dbReference type="Proteomes" id="UP001321492">
    <property type="component" value="Unassembled WGS sequence"/>
</dbReference>
<keyword evidence="2 5" id="KW-0812">Transmembrane</keyword>
<evidence type="ECO:0000256" key="2">
    <source>
        <dbReference type="ARBA" id="ARBA00022692"/>
    </source>
</evidence>
<evidence type="ECO:0000256" key="3">
    <source>
        <dbReference type="ARBA" id="ARBA00022989"/>
    </source>
</evidence>
<organism evidence="7 8">
    <name type="scientific">Chelatococcus albus</name>
    <dbReference type="NCBI Taxonomy" id="3047466"/>
    <lineage>
        <taxon>Bacteria</taxon>
        <taxon>Pseudomonadati</taxon>
        <taxon>Pseudomonadota</taxon>
        <taxon>Alphaproteobacteria</taxon>
        <taxon>Hyphomicrobiales</taxon>
        <taxon>Chelatococcaceae</taxon>
        <taxon>Chelatococcus</taxon>
    </lineage>
</organism>
<comment type="caution">
    <text evidence="7">The sequence shown here is derived from an EMBL/GenBank/DDBJ whole genome shotgun (WGS) entry which is preliminary data.</text>
</comment>
<feature type="transmembrane region" description="Helical" evidence="5">
    <location>
        <begin position="56"/>
        <end position="75"/>
    </location>
</feature>
<proteinExistence type="predicted"/>
<evidence type="ECO:0000313" key="8">
    <source>
        <dbReference type="Proteomes" id="UP001321492"/>
    </source>
</evidence>
<evidence type="ECO:0000256" key="1">
    <source>
        <dbReference type="ARBA" id="ARBA00004141"/>
    </source>
</evidence>
<dbReference type="Gene3D" id="2.40.50.140">
    <property type="entry name" value="Nucleic acid-binding proteins"/>
    <property type="match status" value="1"/>
</dbReference>
<dbReference type="EMBL" id="JASJEV010000004">
    <property type="protein sequence ID" value="MDJ1158320.1"/>
    <property type="molecule type" value="Genomic_DNA"/>
</dbReference>
<keyword evidence="3 5" id="KW-1133">Transmembrane helix</keyword>
<name>A0ABT7AGW9_9HYPH</name>
<dbReference type="RefSeq" id="WP_283740307.1">
    <property type="nucleotide sequence ID" value="NZ_JASJEV010000004.1"/>
</dbReference>
<dbReference type="PANTHER" id="PTHR33507:SF3">
    <property type="entry name" value="INNER MEMBRANE PROTEIN YBBJ"/>
    <property type="match status" value="1"/>
</dbReference>
<protein>
    <submittedName>
        <fullName evidence="7">NfeD family protein</fullName>
    </submittedName>
</protein>
<keyword evidence="4 5" id="KW-0472">Membrane</keyword>
<dbReference type="PANTHER" id="PTHR33507">
    <property type="entry name" value="INNER MEMBRANE PROTEIN YBBJ"/>
    <property type="match status" value="1"/>
</dbReference>
<dbReference type="Pfam" id="PF01957">
    <property type="entry name" value="NfeD"/>
    <property type="match status" value="1"/>
</dbReference>
<evidence type="ECO:0000256" key="5">
    <source>
        <dbReference type="SAM" id="Phobius"/>
    </source>
</evidence>
<comment type="subcellular location">
    <subcellularLocation>
        <location evidence="1">Membrane</location>
        <topology evidence="1">Multi-pass membrane protein</topology>
    </subcellularLocation>
</comment>